<keyword evidence="1" id="KW-0963">Cytoplasm</keyword>
<keyword evidence="6" id="KW-1185">Reference proteome</keyword>
<keyword evidence="2" id="KW-0396">Initiation factor</keyword>
<evidence type="ECO:0000256" key="1">
    <source>
        <dbReference type="ARBA" id="ARBA00022490"/>
    </source>
</evidence>
<dbReference type="PANTHER" id="PTHR14005:SF0">
    <property type="entry name" value="EUKARYOTIC TRANSLATION INITIATION FACTOR 3 SUBUNIT A"/>
    <property type="match status" value="1"/>
</dbReference>
<gene>
    <name evidence="5" type="ORF">LSALG_LOCUS25073</name>
</gene>
<dbReference type="Pfam" id="PF22591">
    <property type="entry name" value="eIF3a_PCI_TPR-like"/>
    <property type="match status" value="1"/>
</dbReference>
<sequence length="123" mass="14636">MGRGRFAKHGLIQYHLIYLQVNVSYLEEVIKHFMDLLAKRVDLECSQENYLEEALDVNDLEADKRPEDLMLSYFSGKNEKKNHLDRELVTLWFEFLWETYLIVLEILKNNSKLMALYATSFDI</sequence>
<dbReference type="GO" id="GO:0071541">
    <property type="term" value="C:eukaryotic translation initiation factor 3 complex, eIF3m"/>
    <property type="evidence" value="ECO:0007669"/>
    <property type="project" value="TreeGrafter"/>
</dbReference>
<evidence type="ECO:0000256" key="3">
    <source>
        <dbReference type="ARBA" id="ARBA00022917"/>
    </source>
</evidence>
<organism evidence="5 6">
    <name type="scientific">Lactuca saligna</name>
    <name type="common">Willowleaf lettuce</name>
    <dbReference type="NCBI Taxonomy" id="75948"/>
    <lineage>
        <taxon>Eukaryota</taxon>
        <taxon>Viridiplantae</taxon>
        <taxon>Streptophyta</taxon>
        <taxon>Embryophyta</taxon>
        <taxon>Tracheophyta</taxon>
        <taxon>Spermatophyta</taxon>
        <taxon>Magnoliopsida</taxon>
        <taxon>eudicotyledons</taxon>
        <taxon>Gunneridae</taxon>
        <taxon>Pentapetalae</taxon>
        <taxon>asterids</taxon>
        <taxon>campanulids</taxon>
        <taxon>Asterales</taxon>
        <taxon>Asteraceae</taxon>
        <taxon>Cichorioideae</taxon>
        <taxon>Cichorieae</taxon>
        <taxon>Lactucinae</taxon>
        <taxon>Lactuca</taxon>
    </lineage>
</organism>
<dbReference type="GO" id="GO:0003729">
    <property type="term" value="F:mRNA binding"/>
    <property type="evidence" value="ECO:0007669"/>
    <property type="project" value="TreeGrafter"/>
</dbReference>
<reference evidence="5" key="1">
    <citation type="submission" date="2023-04" db="EMBL/GenBank/DDBJ databases">
        <authorList>
            <person name="Vijverberg K."/>
            <person name="Xiong W."/>
            <person name="Schranz E."/>
        </authorList>
    </citation>
    <scope>NUCLEOTIDE SEQUENCE</scope>
</reference>
<feature type="domain" description="eIF3a PCI" evidence="4">
    <location>
        <begin position="3"/>
        <end position="118"/>
    </location>
</feature>
<evidence type="ECO:0000313" key="6">
    <source>
        <dbReference type="Proteomes" id="UP001177003"/>
    </source>
</evidence>
<evidence type="ECO:0000313" key="5">
    <source>
        <dbReference type="EMBL" id="CAI9285611.1"/>
    </source>
</evidence>
<evidence type="ECO:0000259" key="4">
    <source>
        <dbReference type="Pfam" id="PF22591"/>
    </source>
</evidence>
<dbReference type="InterPro" id="IPR027512">
    <property type="entry name" value="EIF3A"/>
</dbReference>
<dbReference type="InterPro" id="IPR054711">
    <property type="entry name" value="eIF3a_PCI_TPR-like"/>
</dbReference>
<accession>A0AA36E752</accession>
<dbReference type="AlphaFoldDB" id="A0AA36E752"/>
<evidence type="ECO:0000256" key="2">
    <source>
        <dbReference type="ARBA" id="ARBA00022540"/>
    </source>
</evidence>
<name>A0AA36E752_LACSI</name>
<dbReference type="EMBL" id="OX465081">
    <property type="protein sequence ID" value="CAI9285611.1"/>
    <property type="molecule type" value="Genomic_DNA"/>
</dbReference>
<protein>
    <recommendedName>
        <fullName evidence="4">eIF3a PCI domain-containing protein</fullName>
    </recommendedName>
</protein>
<dbReference type="GO" id="GO:0043614">
    <property type="term" value="C:multi-eIF complex"/>
    <property type="evidence" value="ECO:0007669"/>
    <property type="project" value="TreeGrafter"/>
</dbReference>
<dbReference type="GO" id="GO:0002188">
    <property type="term" value="P:translation reinitiation"/>
    <property type="evidence" value="ECO:0007669"/>
    <property type="project" value="TreeGrafter"/>
</dbReference>
<dbReference type="GO" id="GO:0003743">
    <property type="term" value="F:translation initiation factor activity"/>
    <property type="evidence" value="ECO:0007669"/>
    <property type="project" value="UniProtKB-KW"/>
</dbReference>
<proteinExistence type="predicted"/>
<keyword evidence="3" id="KW-0648">Protein biosynthesis</keyword>
<dbReference type="GO" id="GO:0071540">
    <property type="term" value="C:eukaryotic translation initiation factor 3 complex, eIF3e"/>
    <property type="evidence" value="ECO:0007669"/>
    <property type="project" value="TreeGrafter"/>
</dbReference>
<dbReference type="Proteomes" id="UP001177003">
    <property type="component" value="Chromosome 5"/>
</dbReference>
<dbReference type="PANTHER" id="PTHR14005">
    <property type="entry name" value="EUKARYOTIC TRANSLATION INITIATION FACTOR 3, THETA SUBUNIT"/>
    <property type="match status" value="1"/>
</dbReference>
<dbReference type="GO" id="GO:0001732">
    <property type="term" value="P:formation of cytoplasmic translation initiation complex"/>
    <property type="evidence" value="ECO:0007669"/>
    <property type="project" value="TreeGrafter"/>
</dbReference>